<feature type="binding site" evidence="7">
    <location>
        <position position="13"/>
    </location>
    <ligand>
        <name>S-adenosyl-L-methionine</name>
        <dbReference type="ChEBI" id="CHEBI:59789"/>
    </ligand>
</feature>
<sequence length="287" mass="32820">MNKNPLVKPFVKWAGGKRQLIPQITKYMPKKFGRYYEPFIGGGAVFFELQYGKSTINDFNTELFLAYNAVRDNIDELISNLKIHEANTSSDYYYEVREWDRNGIIDTKSNVERAARFIFLNKTGFNGLFRVNSQNQINTPYGKYKNPAIVNEPVLRAVSKFLNKSTIKIINGDFEDAVKGARRGDFVYFDPPYAPMVNDRQSFVGYTLNGFGADEQERLRDLVDRLTAKGVKVMLSNSSVPYIHEIYADYKDTTVIVPASRSINSKATGRGKVDEVLIMNYNYLDEN</sequence>
<evidence type="ECO:0000256" key="5">
    <source>
        <dbReference type="ARBA" id="ARBA00022691"/>
    </source>
</evidence>
<dbReference type="InterPro" id="IPR012263">
    <property type="entry name" value="M_m6A_EcoRV"/>
</dbReference>
<evidence type="ECO:0000256" key="6">
    <source>
        <dbReference type="ARBA" id="ARBA00047942"/>
    </source>
</evidence>
<evidence type="ECO:0000256" key="3">
    <source>
        <dbReference type="ARBA" id="ARBA00022603"/>
    </source>
</evidence>
<evidence type="ECO:0000313" key="10">
    <source>
        <dbReference type="Proteomes" id="UP000257607"/>
    </source>
</evidence>
<dbReference type="EMBL" id="CP031003">
    <property type="protein sequence ID" value="AXN36673.1"/>
    <property type="molecule type" value="Genomic_DNA"/>
</dbReference>
<evidence type="ECO:0000256" key="8">
    <source>
        <dbReference type="RuleBase" id="RU361257"/>
    </source>
</evidence>
<keyword evidence="4 8" id="KW-0808">Transferase</keyword>
<dbReference type="SUPFAM" id="SSF53335">
    <property type="entry name" value="S-adenosyl-L-methionine-dependent methyltransferases"/>
    <property type="match status" value="1"/>
</dbReference>
<gene>
    <name evidence="9" type="ORF">DT351_10200</name>
</gene>
<keyword evidence="5 8" id="KW-0949">S-adenosyl-L-methionine</keyword>
<dbReference type="PROSITE" id="PS00092">
    <property type="entry name" value="N6_MTASE"/>
    <property type="match status" value="1"/>
</dbReference>
<dbReference type="GO" id="GO:1904047">
    <property type="term" value="F:S-adenosyl-L-methionine binding"/>
    <property type="evidence" value="ECO:0007669"/>
    <property type="project" value="TreeGrafter"/>
</dbReference>
<evidence type="ECO:0000313" key="9">
    <source>
        <dbReference type="EMBL" id="AXN36673.1"/>
    </source>
</evidence>
<dbReference type="PANTHER" id="PTHR30481">
    <property type="entry name" value="DNA ADENINE METHYLASE"/>
    <property type="match status" value="1"/>
</dbReference>
<dbReference type="GO" id="GO:0006298">
    <property type="term" value="P:mismatch repair"/>
    <property type="evidence" value="ECO:0007669"/>
    <property type="project" value="TreeGrafter"/>
</dbReference>
<dbReference type="GO" id="GO:0043565">
    <property type="term" value="F:sequence-specific DNA binding"/>
    <property type="evidence" value="ECO:0007669"/>
    <property type="project" value="TreeGrafter"/>
</dbReference>
<dbReference type="NCBIfam" id="TIGR00571">
    <property type="entry name" value="dam"/>
    <property type="match status" value="1"/>
</dbReference>
<dbReference type="InterPro" id="IPR002052">
    <property type="entry name" value="DNA_methylase_N6_adenine_CS"/>
</dbReference>
<dbReference type="Gene3D" id="1.10.1020.10">
    <property type="entry name" value="Adenine-specific Methyltransferase, Domain 2"/>
    <property type="match status" value="1"/>
</dbReference>
<comment type="similarity">
    <text evidence="1 8">Belongs to the N(4)/N(6)-methyltransferase family.</text>
</comment>
<dbReference type="Pfam" id="PF02086">
    <property type="entry name" value="MethyltransfD12"/>
    <property type="match status" value="1"/>
</dbReference>
<dbReference type="InterPro" id="IPR023095">
    <property type="entry name" value="Ade_MeTrfase_dom_2"/>
</dbReference>
<dbReference type="AlphaFoldDB" id="A0A385AGF8"/>
<evidence type="ECO:0000256" key="1">
    <source>
        <dbReference type="ARBA" id="ARBA00006594"/>
    </source>
</evidence>
<evidence type="ECO:0000256" key="7">
    <source>
        <dbReference type="PIRSR" id="PIRSR000398-1"/>
    </source>
</evidence>
<dbReference type="EC" id="2.1.1.72" evidence="2 8"/>
<feature type="binding site" evidence="7">
    <location>
        <position position="17"/>
    </location>
    <ligand>
        <name>S-adenosyl-L-methionine</name>
        <dbReference type="ChEBI" id="CHEBI:59789"/>
    </ligand>
</feature>
<dbReference type="InterPro" id="IPR012327">
    <property type="entry name" value="MeTrfase_D12"/>
</dbReference>
<dbReference type="PANTHER" id="PTHR30481:SF3">
    <property type="entry name" value="DNA ADENINE METHYLASE"/>
    <property type="match status" value="1"/>
</dbReference>
<keyword evidence="3 8" id="KW-0489">Methyltransferase</keyword>
<dbReference type="GO" id="GO:0009307">
    <property type="term" value="P:DNA restriction-modification system"/>
    <property type="evidence" value="ECO:0007669"/>
    <property type="project" value="InterPro"/>
</dbReference>
<proteinExistence type="inferred from homology"/>
<dbReference type="PIRSF" id="PIRSF000398">
    <property type="entry name" value="M_m6A_EcoRV"/>
    <property type="match status" value="1"/>
</dbReference>
<dbReference type="GO" id="GO:0032259">
    <property type="term" value="P:methylation"/>
    <property type="evidence" value="ECO:0007669"/>
    <property type="project" value="UniProtKB-KW"/>
</dbReference>
<dbReference type="RefSeq" id="WP_004271268.1">
    <property type="nucleotide sequence ID" value="NZ_CP016028.1"/>
</dbReference>
<organism evidence="9 10">
    <name type="scientific">Latilactobacillus curvatus</name>
    <name type="common">Lactobacillus curvatus</name>
    <dbReference type="NCBI Taxonomy" id="28038"/>
    <lineage>
        <taxon>Bacteria</taxon>
        <taxon>Bacillati</taxon>
        <taxon>Bacillota</taxon>
        <taxon>Bacilli</taxon>
        <taxon>Lactobacillales</taxon>
        <taxon>Lactobacillaceae</taxon>
        <taxon>Latilactobacillus</taxon>
    </lineage>
</organism>
<name>A0A385AGF8_LATCU</name>
<reference evidence="9 10" key="1">
    <citation type="submission" date="2018-07" db="EMBL/GenBank/DDBJ databases">
        <title>Lactobacillus curvatus genome sequence.</title>
        <authorList>
            <person name="Prechtl R."/>
        </authorList>
    </citation>
    <scope>NUCLEOTIDE SEQUENCE [LARGE SCALE GENOMIC DNA]</scope>
    <source>
        <strain evidence="9 10">TMW 1.1928</strain>
    </source>
</reference>
<feature type="binding site" evidence="7">
    <location>
        <position position="190"/>
    </location>
    <ligand>
        <name>S-adenosyl-L-methionine</name>
        <dbReference type="ChEBI" id="CHEBI:59789"/>
    </ligand>
</feature>
<dbReference type="REBASE" id="267394">
    <property type="entry name" value="M2.Lcu1928ORF10195P"/>
</dbReference>
<accession>A0A385AGF8</accession>
<dbReference type="PRINTS" id="PR00505">
    <property type="entry name" value="D12N6MTFRASE"/>
</dbReference>
<dbReference type="KEGG" id="lcv:FBA2_00905"/>
<dbReference type="Proteomes" id="UP000257607">
    <property type="component" value="Chromosome"/>
</dbReference>
<comment type="catalytic activity">
    <reaction evidence="6 8">
        <text>a 2'-deoxyadenosine in DNA + S-adenosyl-L-methionine = an N(6)-methyl-2'-deoxyadenosine in DNA + S-adenosyl-L-homocysteine + H(+)</text>
        <dbReference type="Rhea" id="RHEA:15197"/>
        <dbReference type="Rhea" id="RHEA-COMP:12418"/>
        <dbReference type="Rhea" id="RHEA-COMP:12419"/>
        <dbReference type="ChEBI" id="CHEBI:15378"/>
        <dbReference type="ChEBI" id="CHEBI:57856"/>
        <dbReference type="ChEBI" id="CHEBI:59789"/>
        <dbReference type="ChEBI" id="CHEBI:90615"/>
        <dbReference type="ChEBI" id="CHEBI:90616"/>
        <dbReference type="EC" id="2.1.1.72"/>
    </reaction>
</comment>
<dbReference type="InterPro" id="IPR029063">
    <property type="entry name" value="SAM-dependent_MTases_sf"/>
</dbReference>
<protein>
    <recommendedName>
        <fullName evidence="2 8">Site-specific DNA-methyltransferase (adenine-specific)</fullName>
        <ecNumber evidence="2 8">2.1.1.72</ecNumber>
    </recommendedName>
</protein>
<dbReference type="Gene3D" id="3.40.50.150">
    <property type="entry name" value="Vaccinia Virus protein VP39"/>
    <property type="match status" value="1"/>
</dbReference>
<evidence type="ECO:0000256" key="2">
    <source>
        <dbReference type="ARBA" id="ARBA00011900"/>
    </source>
</evidence>
<feature type="binding site" evidence="7">
    <location>
        <position position="58"/>
    </location>
    <ligand>
        <name>S-adenosyl-L-methionine</name>
        <dbReference type="ChEBI" id="CHEBI:59789"/>
    </ligand>
</feature>
<evidence type="ECO:0000256" key="4">
    <source>
        <dbReference type="ARBA" id="ARBA00022679"/>
    </source>
</evidence>
<dbReference type="GO" id="GO:0009007">
    <property type="term" value="F:site-specific DNA-methyltransferase (adenine-specific) activity"/>
    <property type="evidence" value="ECO:0007669"/>
    <property type="project" value="UniProtKB-UniRule"/>
</dbReference>